<dbReference type="InterPro" id="IPR006860">
    <property type="entry name" value="FecR"/>
</dbReference>
<feature type="domain" description="Protein FecR C-terminal" evidence="2">
    <location>
        <begin position="248"/>
        <end position="315"/>
    </location>
</feature>
<dbReference type="PANTHER" id="PTHR30273:SF2">
    <property type="entry name" value="PROTEIN FECR"/>
    <property type="match status" value="1"/>
</dbReference>
<dbReference type="EMBL" id="JACHOC010000009">
    <property type="protein sequence ID" value="MBB4624161.1"/>
    <property type="molecule type" value="Genomic_DNA"/>
</dbReference>
<feature type="domain" description="FecR protein" evidence="1">
    <location>
        <begin position="108"/>
        <end position="203"/>
    </location>
</feature>
<evidence type="ECO:0000259" key="1">
    <source>
        <dbReference type="Pfam" id="PF04773"/>
    </source>
</evidence>
<comment type="caution">
    <text evidence="3">The sequence shown here is derived from an EMBL/GenBank/DDBJ whole genome shotgun (WGS) entry which is preliminary data.</text>
</comment>
<evidence type="ECO:0000313" key="3">
    <source>
        <dbReference type="EMBL" id="MBB4624161.1"/>
    </source>
</evidence>
<dbReference type="PANTHER" id="PTHR30273">
    <property type="entry name" value="PERIPLASMIC SIGNAL SENSOR AND SIGMA FACTOR ACTIVATOR FECR-RELATED"/>
    <property type="match status" value="1"/>
</dbReference>
<evidence type="ECO:0000259" key="2">
    <source>
        <dbReference type="Pfam" id="PF16344"/>
    </source>
</evidence>
<proteinExistence type="predicted"/>
<gene>
    <name evidence="3" type="ORF">GGQ57_004089</name>
</gene>
<organism evidence="3 4">
    <name type="scientific">Parabacteroides faecis</name>
    <dbReference type="NCBI Taxonomy" id="1217282"/>
    <lineage>
        <taxon>Bacteria</taxon>
        <taxon>Pseudomonadati</taxon>
        <taxon>Bacteroidota</taxon>
        <taxon>Bacteroidia</taxon>
        <taxon>Bacteroidales</taxon>
        <taxon>Tannerellaceae</taxon>
        <taxon>Parabacteroides</taxon>
    </lineage>
</organism>
<accession>A0ABR6KRV5</accession>
<dbReference type="InterPro" id="IPR032508">
    <property type="entry name" value="FecR_C"/>
</dbReference>
<dbReference type="Gene3D" id="2.60.120.1440">
    <property type="match status" value="1"/>
</dbReference>
<dbReference type="Pfam" id="PF16344">
    <property type="entry name" value="FecR_C"/>
    <property type="match status" value="1"/>
</dbReference>
<name>A0ABR6KRV5_9BACT</name>
<dbReference type="RefSeq" id="WP_122375585.1">
    <property type="nucleotide sequence ID" value="NZ_BMPB01000014.1"/>
</dbReference>
<dbReference type="InterPro" id="IPR012373">
    <property type="entry name" value="Ferrdict_sens_TM"/>
</dbReference>
<reference evidence="3 4" key="1">
    <citation type="submission" date="2020-08" db="EMBL/GenBank/DDBJ databases">
        <title>Genomic Encyclopedia of Type Strains, Phase IV (KMG-IV): sequencing the most valuable type-strain genomes for metagenomic binning, comparative biology and taxonomic classification.</title>
        <authorList>
            <person name="Goeker M."/>
        </authorList>
    </citation>
    <scope>NUCLEOTIDE SEQUENCE [LARGE SCALE GENOMIC DNA]</scope>
    <source>
        <strain evidence="3 4">DSM 102983</strain>
    </source>
</reference>
<dbReference type="PIRSF" id="PIRSF018266">
    <property type="entry name" value="FecR"/>
    <property type="match status" value="1"/>
</dbReference>
<sequence>MDKEILYKFFDRRATTAEKKEIEQWLEESQENREKLVAEREFFAAMILSGKLREKEDLVKDSRKQGKTTFRYKTILRELGKIAAVIAITVTTGLFFLQRSEGGDALHTITVPSGQRANLTLPDGTKVWMNARTEIQYPGVFSKSKREIRLNGEAYFEVSHNAQQPFIVHTNKCSIEVLGTKFNVEDYADSKDFSTALMEGSVKVSDNKQDKNSLILSPDQLVVFKNGKLIAKDITDYDYYRWRDGLVCFKDVGFEQLMHRFEKCYGVKIVIENDRWLEYGFTGKFRVSDGIDNALKILQKEAPYTFRKNTDDSVIYIK</sequence>
<protein>
    <submittedName>
        <fullName evidence="3">Ferric-dicitrate binding protein FerR (Iron transport regulator)</fullName>
    </submittedName>
</protein>
<keyword evidence="4" id="KW-1185">Reference proteome</keyword>
<dbReference type="Proteomes" id="UP000533637">
    <property type="component" value="Unassembled WGS sequence"/>
</dbReference>
<evidence type="ECO:0000313" key="4">
    <source>
        <dbReference type="Proteomes" id="UP000533637"/>
    </source>
</evidence>
<dbReference type="Gene3D" id="3.55.50.30">
    <property type="match status" value="1"/>
</dbReference>
<dbReference type="Pfam" id="PF04773">
    <property type="entry name" value="FecR"/>
    <property type="match status" value="1"/>
</dbReference>